<dbReference type="Gene3D" id="3.40.50.2300">
    <property type="match status" value="2"/>
</dbReference>
<dbReference type="InterPro" id="IPR025997">
    <property type="entry name" value="SBP_2_dom"/>
</dbReference>
<dbReference type="RefSeq" id="WP_202921214.1">
    <property type="nucleotide sequence ID" value="NZ_CP036274.1"/>
</dbReference>
<feature type="signal peptide" evidence="3">
    <location>
        <begin position="1"/>
        <end position="26"/>
    </location>
</feature>
<proteinExistence type="inferred from homology"/>
<dbReference type="InterPro" id="IPR028082">
    <property type="entry name" value="Peripla_BP_I"/>
</dbReference>
<evidence type="ECO:0000256" key="1">
    <source>
        <dbReference type="ARBA" id="ARBA00004196"/>
    </source>
</evidence>
<comment type="subcellular location">
    <subcellularLocation>
        <location evidence="1">Cell envelope</location>
    </subcellularLocation>
</comment>
<dbReference type="Pfam" id="PF13407">
    <property type="entry name" value="Peripla_BP_4"/>
    <property type="match status" value="1"/>
</dbReference>
<dbReference type="EMBL" id="CP036274">
    <property type="protein sequence ID" value="QDU29718.1"/>
    <property type="molecule type" value="Genomic_DNA"/>
</dbReference>
<name>A0A517YHM1_9BACT</name>
<dbReference type="Proteomes" id="UP000315017">
    <property type="component" value="Chromosome"/>
</dbReference>
<gene>
    <name evidence="5" type="ORF">ETAA8_48330</name>
</gene>
<comment type="similarity">
    <text evidence="2">Belongs to the bacterial solute-binding protein 2 family.</text>
</comment>
<organism evidence="5 6">
    <name type="scientific">Anatilimnocola aggregata</name>
    <dbReference type="NCBI Taxonomy" id="2528021"/>
    <lineage>
        <taxon>Bacteria</taxon>
        <taxon>Pseudomonadati</taxon>
        <taxon>Planctomycetota</taxon>
        <taxon>Planctomycetia</taxon>
        <taxon>Pirellulales</taxon>
        <taxon>Pirellulaceae</taxon>
        <taxon>Anatilimnocola</taxon>
    </lineage>
</organism>
<dbReference type="PANTHER" id="PTHR30036">
    <property type="entry name" value="D-XYLOSE-BINDING PERIPLASMIC PROTEIN"/>
    <property type="match status" value="1"/>
</dbReference>
<dbReference type="GO" id="GO:0030288">
    <property type="term" value="C:outer membrane-bounded periplasmic space"/>
    <property type="evidence" value="ECO:0007669"/>
    <property type="project" value="TreeGrafter"/>
</dbReference>
<evidence type="ECO:0000256" key="3">
    <source>
        <dbReference type="SAM" id="SignalP"/>
    </source>
</evidence>
<keyword evidence="3" id="KW-0732">Signal</keyword>
<dbReference type="KEGG" id="aagg:ETAA8_48330"/>
<evidence type="ECO:0000313" key="5">
    <source>
        <dbReference type="EMBL" id="QDU29718.1"/>
    </source>
</evidence>
<dbReference type="SUPFAM" id="SSF53822">
    <property type="entry name" value="Periplasmic binding protein-like I"/>
    <property type="match status" value="1"/>
</dbReference>
<feature type="domain" description="Periplasmic binding protein" evidence="4">
    <location>
        <begin position="49"/>
        <end position="309"/>
    </location>
</feature>
<accession>A0A517YHM1</accession>
<evidence type="ECO:0000313" key="6">
    <source>
        <dbReference type="Proteomes" id="UP000315017"/>
    </source>
</evidence>
<dbReference type="AlphaFoldDB" id="A0A517YHM1"/>
<dbReference type="PANTHER" id="PTHR30036:SF7">
    <property type="entry name" value="ABC TRANSPORTER PERIPLASMIC-BINDING PROTEIN YPHF"/>
    <property type="match status" value="1"/>
</dbReference>
<keyword evidence="6" id="KW-1185">Reference proteome</keyword>
<evidence type="ECO:0000259" key="4">
    <source>
        <dbReference type="Pfam" id="PF13407"/>
    </source>
</evidence>
<reference evidence="5 6" key="1">
    <citation type="submission" date="2019-02" db="EMBL/GenBank/DDBJ databases">
        <title>Deep-cultivation of Planctomycetes and their phenomic and genomic characterization uncovers novel biology.</title>
        <authorList>
            <person name="Wiegand S."/>
            <person name="Jogler M."/>
            <person name="Boedeker C."/>
            <person name="Pinto D."/>
            <person name="Vollmers J."/>
            <person name="Rivas-Marin E."/>
            <person name="Kohn T."/>
            <person name="Peeters S.H."/>
            <person name="Heuer A."/>
            <person name="Rast P."/>
            <person name="Oberbeckmann S."/>
            <person name="Bunk B."/>
            <person name="Jeske O."/>
            <person name="Meyerdierks A."/>
            <person name="Storesund J.E."/>
            <person name="Kallscheuer N."/>
            <person name="Luecker S."/>
            <person name="Lage O.M."/>
            <person name="Pohl T."/>
            <person name="Merkel B.J."/>
            <person name="Hornburger P."/>
            <person name="Mueller R.-W."/>
            <person name="Bruemmer F."/>
            <person name="Labrenz M."/>
            <person name="Spormann A.M."/>
            <person name="Op den Camp H."/>
            <person name="Overmann J."/>
            <person name="Amann R."/>
            <person name="Jetten M.S.M."/>
            <person name="Mascher T."/>
            <person name="Medema M.H."/>
            <person name="Devos D.P."/>
            <person name="Kaster A.-K."/>
            <person name="Ovreas L."/>
            <person name="Rohde M."/>
            <person name="Galperin M.Y."/>
            <person name="Jogler C."/>
        </authorList>
    </citation>
    <scope>NUCLEOTIDE SEQUENCE [LARGE SCALE GENOMIC DNA]</scope>
    <source>
        <strain evidence="5 6">ETA_A8</strain>
    </source>
</reference>
<dbReference type="GO" id="GO:0030246">
    <property type="term" value="F:carbohydrate binding"/>
    <property type="evidence" value="ECO:0007669"/>
    <property type="project" value="TreeGrafter"/>
</dbReference>
<protein>
    <submittedName>
        <fullName evidence="5">D-allose transporter subunit</fullName>
    </submittedName>
</protein>
<feature type="chain" id="PRO_5022095161" evidence="3">
    <location>
        <begin position="27"/>
        <end position="376"/>
    </location>
</feature>
<dbReference type="PROSITE" id="PS51257">
    <property type="entry name" value="PROKAR_LIPOPROTEIN"/>
    <property type="match status" value="1"/>
</dbReference>
<dbReference type="InterPro" id="IPR050555">
    <property type="entry name" value="Bact_Solute-Bind_Prot2"/>
</dbReference>
<evidence type="ECO:0000256" key="2">
    <source>
        <dbReference type="ARBA" id="ARBA00007639"/>
    </source>
</evidence>
<sequence precursor="true">MLCKMLRPGFALVAASLLLIAGCTEAGKQPGGDPGTPSTGSSGKRIVFLINTPDPFWDAARAGFFAGEKAWKLPEAGMSVTFESNDGTPQGQIDKLRQFASQSDIVGVAISPIQADNAAIVEEMKNLQAAGVKVITVDNDVNRDRFRDARAFYIGTNNLDAGKAMGAATKAILAARNQEKGAYIQFVGDTGSDNGRARMDGVKQGLGTSFEDRDRMADGGDKGKAQENVRNALTNHNDIVALIGIWAYNGPAIATVVSERQAREQVAVVTFDAAEGSIEAMRQGNLDALCVQDPYDMAKQAVRLLKAMYEKDEAVIKEMYPNQGQPDGDILTTKIRIVAPETNSPLKEEMFDKNAVEFMTLPTLRQWLKDNNLKSS</sequence>